<keyword evidence="2" id="KW-1133">Transmembrane helix</keyword>
<evidence type="ECO:0000256" key="3">
    <source>
        <dbReference type="SAM" id="SignalP"/>
    </source>
</evidence>
<dbReference type="AlphaFoldDB" id="A0A9D1P2T4"/>
<accession>A0A9D1P2T4</accession>
<dbReference type="Proteomes" id="UP000824169">
    <property type="component" value="Unassembled WGS sequence"/>
</dbReference>
<evidence type="ECO:0000256" key="2">
    <source>
        <dbReference type="SAM" id="Phobius"/>
    </source>
</evidence>
<proteinExistence type="predicted"/>
<name>A0A9D1P2T4_9FIRM</name>
<keyword evidence="2" id="KW-0472">Membrane</keyword>
<feature type="transmembrane region" description="Helical" evidence="2">
    <location>
        <begin position="900"/>
        <end position="920"/>
    </location>
</feature>
<comment type="caution">
    <text evidence="4">The sequence shown here is derived from an EMBL/GenBank/DDBJ whole genome shotgun (WGS) entry which is preliminary data.</text>
</comment>
<keyword evidence="3" id="KW-0732">Signal</keyword>
<evidence type="ECO:0000313" key="4">
    <source>
        <dbReference type="EMBL" id="HIV24578.1"/>
    </source>
</evidence>
<feature type="compositionally biased region" description="Polar residues" evidence="1">
    <location>
        <begin position="862"/>
        <end position="876"/>
    </location>
</feature>
<gene>
    <name evidence="4" type="ORF">IAB71_02135</name>
</gene>
<dbReference type="EMBL" id="DVOO01000008">
    <property type="protein sequence ID" value="HIV24578.1"/>
    <property type="molecule type" value="Genomic_DNA"/>
</dbReference>
<protein>
    <recommendedName>
        <fullName evidence="6">Bacterial repeat domain-containing protein</fullName>
    </recommendedName>
</protein>
<reference evidence="4" key="2">
    <citation type="journal article" date="2021" name="PeerJ">
        <title>Extensive microbial diversity within the chicken gut microbiome revealed by metagenomics and culture.</title>
        <authorList>
            <person name="Gilroy R."/>
            <person name="Ravi A."/>
            <person name="Getino M."/>
            <person name="Pursley I."/>
            <person name="Horton D.L."/>
            <person name="Alikhan N.F."/>
            <person name="Baker D."/>
            <person name="Gharbi K."/>
            <person name="Hall N."/>
            <person name="Watson M."/>
            <person name="Adriaenssens E.M."/>
            <person name="Foster-Nyarko E."/>
            <person name="Jarju S."/>
            <person name="Secka A."/>
            <person name="Antonio M."/>
            <person name="Oren A."/>
            <person name="Chaudhuri R.R."/>
            <person name="La Ragione R."/>
            <person name="Hildebrand F."/>
            <person name="Pallen M.J."/>
        </authorList>
    </citation>
    <scope>NUCLEOTIDE SEQUENCE</scope>
    <source>
        <strain evidence="4">CHK188-20938</strain>
    </source>
</reference>
<organism evidence="4 5">
    <name type="scientific">Candidatus Scatomonas pullistercoris</name>
    <dbReference type="NCBI Taxonomy" id="2840920"/>
    <lineage>
        <taxon>Bacteria</taxon>
        <taxon>Bacillati</taxon>
        <taxon>Bacillota</taxon>
        <taxon>Clostridia</taxon>
        <taxon>Lachnospirales</taxon>
        <taxon>Lachnospiraceae</taxon>
        <taxon>Lachnospiraceae incertae sedis</taxon>
        <taxon>Candidatus Scatomonas</taxon>
    </lineage>
</organism>
<feature type="region of interest" description="Disordered" evidence="1">
    <location>
        <begin position="837"/>
        <end position="882"/>
    </location>
</feature>
<feature type="chain" id="PRO_5039710188" description="Bacterial repeat domain-containing protein" evidence="3">
    <location>
        <begin position="28"/>
        <end position="929"/>
    </location>
</feature>
<sequence>MRKSGRAGVLFGTAVMCMSLSLSSVYGEELQVQDKNTVDAGNAAELQTETELQAAADNGSVIENKSYDIVSPVIDRVVLPQAGQTLTSDDRLLAYIYAHDDDSGIEAVSVEIGAGEYTISLGAYYNEELGCYVIDEPLTNVNAHFIYIKSLTVSDRAGNRADLDTQDEETGSWLYQLPFQYEDAGYAVKELVLEQQGETLTEEDIVALSFSTEPQTEQETDAVFARFVSDNGRIYDMYVSFHEETGRYEGSESASAFGNGRWTLSAIGFSRRGELSEFSIENPENCWFCIEMTPEPEPDDTEPPVIQSIEMEKNGQSIQAGESVTIKVKASDNVGLDEEFAFLQMYADAENIMGSTLGVMLYYDSESGMFTGEFETADDTYPCEWYIGEVMIYDLSGNCTSVTDYRPDFEAYHPYYVNVINQDTFVSDPYEATVTFVVRNDRGGRQVVAEVTKDQLKKRSIFKEAGIQIPEAVYATSGIEQTGWVDEYGNIVDENTQVPPRDNAHMTVYASYASTPVIFVLDYYTQDGDVGHFRYTYGMPNGSTYGDVKKYLSTVPLPDDAASELAFSGWQLEGVDDDAEVGIYDYLYVSADYKENVYHLSFEYLNKDGQWTEENQLYTFEEGTTYGEMFAYAYAYVPSDCSSDIEFMGFVAAEDSNVSDYDPNEIIPADHPLGDTCSFTADYGDKVVVCLQFSYYDVSGYYITDQRTAIAEKGSSYADILSRYKPETIDSYPGLQFEGWTMDGEEGNVVYSGESLSFEAQYANCLLRFIIDERLADGIREDLDFDYISCMVAEYGETVTLPAKFDGYSEITWLNDMWPEDGVWKVDGDVTFFGYGVKTDTPDEPVTPPDSQEPSEDPGTDITVTTPVPGSQSGEKTGSAADLENSVSARAADTGDETQITAAAAALVGSAAVLCIIAAIKKFIRSGGR</sequence>
<evidence type="ECO:0008006" key="6">
    <source>
        <dbReference type="Google" id="ProtNLM"/>
    </source>
</evidence>
<reference evidence="4" key="1">
    <citation type="submission" date="2020-10" db="EMBL/GenBank/DDBJ databases">
        <authorList>
            <person name="Gilroy R."/>
        </authorList>
    </citation>
    <scope>NUCLEOTIDE SEQUENCE</scope>
    <source>
        <strain evidence="4">CHK188-20938</strain>
    </source>
</reference>
<keyword evidence="2" id="KW-0812">Transmembrane</keyword>
<evidence type="ECO:0000313" key="5">
    <source>
        <dbReference type="Proteomes" id="UP000824169"/>
    </source>
</evidence>
<evidence type="ECO:0000256" key="1">
    <source>
        <dbReference type="SAM" id="MobiDB-lite"/>
    </source>
</evidence>
<feature type="signal peptide" evidence="3">
    <location>
        <begin position="1"/>
        <end position="27"/>
    </location>
</feature>